<dbReference type="Proteomes" id="UP000799424">
    <property type="component" value="Unassembled WGS sequence"/>
</dbReference>
<dbReference type="EMBL" id="MU006223">
    <property type="protein sequence ID" value="KAF2828023.1"/>
    <property type="molecule type" value="Genomic_DNA"/>
</dbReference>
<proteinExistence type="predicted"/>
<protein>
    <submittedName>
        <fullName evidence="1">Uncharacterized protein</fullName>
    </submittedName>
</protein>
<dbReference type="AlphaFoldDB" id="A0A6A7A4F6"/>
<keyword evidence="2" id="KW-1185">Reference proteome</keyword>
<organism evidence="1 2">
    <name type="scientific">Ophiobolus disseminans</name>
    <dbReference type="NCBI Taxonomy" id="1469910"/>
    <lineage>
        <taxon>Eukaryota</taxon>
        <taxon>Fungi</taxon>
        <taxon>Dikarya</taxon>
        <taxon>Ascomycota</taxon>
        <taxon>Pezizomycotina</taxon>
        <taxon>Dothideomycetes</taxon>
        <taxon>Pleosporomycetidae</taxon>
        <taxon>Pleosporales</taxon>
        <taxon>Pleosporineae</taxon>
        <taxon>Phaeosphaeriaceae</taxon>
        <taxon>Ophiobolus</taxon>
    </lineage>
</organism>
<name>A0A6A7A4F6_9PLEO</name>
<reference evidence="1" key="1">
    <citation type="journal article" date="2020" name="Stud. Mycol.">
        <title>101 Dothideomycetes genomes: a test case for predicting lifestyles and emergence of pathogens.</title>
        <authorList>
            <person name="Haridas S."/>
            <person name="Albert R."/>
            <person name="Binder M."/>
            <person name="Bloem J."/>
            <person name="Labutti K."/>
            <person name="Salamov A."/>
            <person name="Andreopoulos B."/>
            <person name="Baker S."/>
            <person name="Barry K."/>
            <person name="Bills G."/>
            <person name="Bluhm B."/>
            <person name="Cannon C."/>
            <person name="Castanera R."/>
            <person name="Culley D."/>
            <person name="Daum C."/>
            <person name="Ezra D."/>
            <person name="Gonzalez J."/>
            <person name="Henrissat B."/>
            <person name="Kuo A."/>
            <person name="Liang C."/>
            <person name="Lipzen A."/>
            <person name="Lutzoni F."/>
            <person name="Magnuson J."/>
            <person name="Mondo S."/>
            <person name="Nolan M."/>
            <person name="Ohm R."/>
            <person name="Pangilinan J."/>
            <person name="Park H.-J."/>
            <person name="Ramirez L."/>
            <person name="Alfaro M."/>
            <person name="Sun H."/>
            <person name="Tritt A."/>
            <person name="Yoshinaga Y."/>
            <person name="Zwiers L.-H."/>
            <person name="Turgeon B."/>
            <person name="Goodwin S."/>
            <person name="Spatafora J."/>
            <person name="Crous P."/>
            <person name="Grigoriev I."/>
        </authorList>
    </citation>
    <scope>NUCLEOTIDE SEQUENCE</scope>
    <source>
        <strain evidence="1">CBS 113818</strain>
    </source>
</reference>
<gene>
    <name evidence="1" type="ORF">CC86DRAFT_203279</name>
</gene>
<evidence type="ECO:0000313" key="1">
    <source>
        <dbReference type="EMBL" id="KAF2828023.1"/>
    </source>
</evidence>
<sequence>MAAVSPFSAQSLLLYFKYQYLLATQSSVSSTHQSGHITHDDNLHVARAEKKHTTDLDQRLERSVALASASTCTSPNSAPTKRPQMRPIDATLRGLGYITFSGPVKQTSHVTLQQGVIEWHLRRHICCGQIGESKTQTLVPCFKGFSSRKSEVFSCLRVRMPLMSSTLLRSFAITFQYPDMWFCVPHLIHHKKRESSVLVYTNV</sequence>
<accession>A0A6A7A4F6</accession>
<evidence type="ECO:0000313" key="2">
    <source>
        <dbReference type="Proteomes" id="UP000799424"/>
    </source>
</evidence>